<dbReference type="EMBL" id="JAUJYO010000006">
    <property type="protein sequence ID" value="KAK1313661.1"/>
    <property type="molecule type" value="Genomic_DNA"/>
</dbReference>
<organism evidence="2 3">
    <name type="scientific">Acorus calamus</name>
    <name type="common">Sweet flag</name>
    <dbReference type="NCBI Taxonomy" id="4465"/>
    <lineage>
        <taxon>Eukaryota</taxon>
        <taxon>Viridiplantae</taxon>
        <taxon>Streptophyta</taxon>
        <taxon>Embryophyta</taxon>
        <taxon>Tracheophyta</taxon>
        <taxon>Spermatophyta</taxon>
        <taxon>Magnoliopsida</taxon>
        <taxon>Liliopsida</taxon>
        <taxon>Acoraceae</taxon>
        <taxon>Acorus</taxon>
    </lineage>
</organism>
<gene>
    <name evidence="2" type="ORF">QJS10_CPA06g00651</name>
</gene>
<proteinExistence type="predicted"/>
<dbReference type="Proteomes" id="UP001180020">
    <property type="component" value="Unassembled WGS sequence"/>
</dbReference>
<dbReference type="AlphaFoldDB" id="A0AAV9EJJ4"/>
<comment type="caution">
    <text evidence="2">The sequence shown here is derived from an EMBL/GenBank/DDBJ whole genome shotgun (WGS) entry which is preliminary data.</text>
</comment>
<protein>
    <submittedName>
        <fullName evidence="2">Uncharacterized protein</fullName>
    </submittedName>
</protein>
<reference evidence="2" key="1">
    <citation type="journal article" date="2023" name="Nat. Commun.">
        <title>Diploid and tetraploid genomes of Acorus and the evolution of monocots.</title>
        <authorList>
            <person name="Ma L."/>
            <person name="Liu K.W."/>
            <person name="Li Z."/>
            <person name="Hsiao Y.Y."/>
            <person name="Qi Y."/>
            <person name="Fu T."/>
            <person name="Tang G.D."/>
            <person name="Zhang D."/>
            <person name="Sun W.H."/>
            <person name="Liu D.K."/>
            <person name="Li Y."/>
            <person name="Chen G.Z."/>
            <person name="Liu X.D."/>
            <person name="Liao X.Y."/>
            <person name="Jiang Y.T."/>
            <person name="Yu X."/>
            <person name="Hao Y."/>
            <person name="Huang J."/>
            <person name="Zhao X.W."/>
            <person name="Ke S."/>
            <person name="Chen Y.Y."/>
            <person name="Wu W.L."/>
            <person name="Hsu J.L."/>
            <person name="Lin Y.F."/>
            <person name="Huang M.D."/>
            <person name="Li C.Y."/>
            <person name="Huang L."/>
            <person name="Wang Z.W."/>
            <person name="Zhao X."/>
            <person name="Zhong W.Y."/>
            <person name="Peng D.H."/>
            <person name="Ahmad S."/>
            <person name="Lan S."/>
            <person name="Zhang J.S."/>
            <person name="Tsai W.C."/>
            <person name="Van de Peer Y."/>
            <person name="Liu Z.J."/>
        </authorList>
    </citation>
    <scope>NUCLEOTIDE SEQUENCE</scope>
    <source>
        <strain evidence="2">CP</strain>
    </source>
</reference>
<sequence>METMIRPTRSNSSDAEVPNPKPNVAIKLKNSQMSQLRQRLKQIIENGWFKLNTDGSLSDDQERYGALLRNNNADFIAGLAERLDLHSINFLKLKAIEWGDTIGTVQCSHELMD</sequence>
<evidence type="ECO:0000313" key="3">
    <source>
        <dbReference type="Proteomes" id="UP001180020"/>
    </source>
</evidence>
<accession>A0AAV9EJJ4</accession>
<feature type="region of interest" description="Disordered" evidence="1">
    <location>
        <begin position="1"/>
        <end position="22"/>
    </location>
</feature>
<keyword evidence="3" id="KW-1185">Reference proteome</keyword>
<reference evidence="2" key="2">
    <citation type="submission" date="2023-06" db="EMBL/GenBank/DDBJ databases">
        <authorList>
            <person name="Ma L."/>
            <person name="Liu K.-W."/>
            <person name="Li Z."/>
            <person name="Hsiao Y.-Y."/>
            <person name="Qi Y."/>
            <person name="Fu T."/>
            <person name="Tang G."/>
            <person name="Zhang D."/>
            <person name="Sun W.-H."/>
            <person name="Liu D.-K."/>
            <person name="Li Y."/>
            <person name="Chen G.-Z."/>
            <person name="Liu X.-D."/>
            <person name="Liao X.-Y."/>
            <person name="Jiang Y.-T."/>
            <person name="Yu X."/>
            <person name="Hao Y."/>
            <person name="Huang J."/>
            <person name="Zhao X.-W."/>
            <person name="Ke S."/>
            <person name="Chen Y.-Y."/>
            <person name="Wu W.-L."/>
            <person name="Hsu J.-L."/>
            <person name="Lin Y.-F."/>
            <person name="Huang M.-D."/>
            <person name="Li C.-Y."/>
            <person name="Huang L."/>
            <person name="Wang Z.-W."/>
            <person name="Zhao X."/>
            <person name="Zhong W.-Y."/>
            <person name="Peng D.-H."/>
            <person name="Ahmad S."/>
            <person name="Lan S."/>
            <person name="Zhang J.-S."/>
            <person name="Tsai W.-C."/>
            <person name="Van De Peer Y."/>
            <person name="Liu Z.-J."/>
        </authorList>
    </citation>
    <scope>NUCLEOTIDE SEQUENCE</scope>
    <source>
        <strain evidence="2">CP</strain>
        <tissue evidence="2">Leaves</tissue>
    </source>
</reference>
<evidence type="ECO:0000313" key="2">
    <source>
        <dbReference type="EMBL" id="KAK1313661.1"/>
    </source>
</evidence>
<name>A0AAV9EJJ4_ACOCL</name>
<evidence type="ECO:0000256" key="1">
    <source>
        <dbReference type="SAM" id="MobiDB-lite"/>
    </source>
</evidence>